<feature type="compositionally biased region" description="Polar residues" evidence="1">
    <location>
        <begin position="50"/>
        <end position="60"/>
    </location>
</feature>
<accession>A0ABV7PIU0</accession>
<proteinExistence type="predicted"/>
<dbReference type="EMBL" id="JBHRVV010000001">
    <property type="protein sequence ID" value="MFC3457817.1"/>
    <property type="molecule type" value="Genomic_DNA"/>
</dbReference>
<dbReference type="Proteomes" id="UP001595665">
    <property type="component" value="Unassembled WGS sequence"/>
</dbReference>
<reference evidence="3" key="1">
    <citation type="journal article" date="2019" name="Int. J. Syst. Evol. Microbiol.">
        <title>The Global Catalogue of Microorganisms (GCM) 10K type strain sequencing project: providing services to taxonomists for standard genome sequencing and annotation.</title>
        <authorList>
            <consortium name="The Broad Institute Genomics Platform"/>
            <consortium name="The Broad Institute Genome Sequencing Center for Infectious Disease"/>
            <person name="Wu L."/>
            <person name="Ma J."/>
        </authorList>
    </citation>
    <scope>NUCLEOTIDE SEQUENCE [LARGE SCALE GENOMIC DNA]</scope>
    <source>
        <strain evidence="3">CCM 7480</strain>
    </source>
</reference>
<sequence length="146" mass="13933">MNAQATGNGGREGDAASTTIGVGGVTSGQSGATPSHETQAETGGSGGEQLTGNQEQGQEQKQARGPASAAPAGKAAKPGEDPAPPRSAGSVPDASESSMQSGARGAFDTRSAQGGGTGTGLGSPESGANQSERDLPPPSSSQGDAL</sequence>
<gene>
    <name evidence="2" type="ORF">ACFOPH_06110</name>
</gene>
<name>A0ABV7PIU0_9BURK</name>
<feature type="compositionally biased region" description="Low complexity" evidence="1">
    <location>
        <begin position="63"/>
        <end position="76"/>
    </location>
</feature>
<protein>
    <submittedName>
        <fullName evidence="2">Uncharacterized protein</fullName>
    </submittedName>
</protein>
<organism evidence="2 3">
    <name type="scientific">Massilia haematophila</name>
    <dbReference type="NCBI Taxonomy" id="457923"/>
    <lineage>
        <taxon>Bacteria</taxon>
        <taxon>Pseudomonadati</taxon>
        <taxon>Pseudomonadota</taxon>
        <taxon>Betaproteobacteria</taxon>
        <taxon>Burkholderiales</taxon>
        <taxon>Oxalobacteraceae</taxon>
        <taxon>Telluria group</taxon>
        <taxon>Massilia</taxon>
    </lineage>
</organism>
<feature type="region of interest" description="Disordered" evidence="1">
    <location>
        <begin position="1"/>
        <end position="146"/>
    </location>
</feature>
<evidence type="ECO:0000313" key="2">
    <source>
        <dbReference type="EMBL" id="MFC3457817.1"/>
    </source>
</evidence>
<evidence type="ECO:0000256" key="1">
    <source>
        <dbReference type="SAM" id="MobiDB-lite"/>
    </source>
</evidence>
<keyword evidence="3" id="KW-1185">Reference proteome</keyword>
<evidence type="ECO:0000313" key="3">
    <source>
        <dbReference type="Proteomes" id="UP001595665"/>
    </source>
</evidence>
<comment type="caution">
    <text evidence="2">The sequence shown here is derived from an EMBL/GenBank/DDBJ whole genome shotgun (WGS) entry which is preliminary data.</text>
</comment>
<dbReference type="RefSeq" id="WP_379734187.1">
    <property type="nucleotide sequence ID" value="NZ_JBHRVV010000001.1"/>
</dbReference>